<evidence type="ECO:0000313" key="2">
    <source>
        <dbReference type="Proteomes" id="UP000775213"/>
    </source>
</evidence>
<dbReference type="InterPro" id="IPR038765">
    <property type="entry name" value="Papain-like_cys_pep_sf"/>
</dbReference>
<dbReference type="EMBL" id="JAGFBR010000012">
    <property type="protein sequence ID" value="KAH0458516.1"/>
    <property type="molecule type" value="Genomic_DNA"/>
</dbReference>
<keyword evidence="2" id="KW-1185">Reference proteome</keyword>
<gene>
    <name evidence="1" type="ORF">IEQ34_013831</name>
</gene>
<evidence type="ECO:0000313" key="1">
    <source>
        <dbReference type="EMBL" id="KAH0458516.1"/>
    </source>
</evidence>
<dbReference type="SUPFAM" id="SSF54001">
    <property type="entry name" value="Cysteine proteinases"/>
    <property type="match status" value="1"/>
</dbReference>
<dbReference type="AlphaFoldDB" id="A0AAV7GPK3"/>
<organism evidence="1 2">
    <name type="scientific">Dendrobium chrysotoxum</name>
    <name type="common">Orchid</name>
    <dbReference type="NCBI Taxonomy" id="161865"/>
    <lineage>
        <taxon>Eukaryota</taxon>
        <taxon>Viridiplantae</taxon>
        <taxon>Streptophyta</taxon>
        <taxon>Embryophyta</taxon>
        <taxon>Tracheophyta</taxon>
        <taxon>Spermatophyta</taxon>
        <taxon>Magnoliopsida</taxon>
        <taxon>Liliopsida</taxon>
        <taxon>Asparagales</taxon>
        <taxon>Orchidaceae</taxon>
        <taxon>Epidendroideae</taxon>
        <taxon>Malaxideae</taxon>
        <taxon>Dendrobiinae</taxon>
        <taxon>Dendrobium</taxon>
    </lineage>
</organism>
<name>A0AAV7GPK3_DENCH</name>
<proteinExistence type="predicted"/>
<sequence>MYVVNRICMLNTVVYRVAVHSHTTKDVAESREKFNVGYKVACITDEEEKAFAIICSIGITQRVQLQVGRKRKLVETPFTHGQGKGKINKVMVKKPTVHEEKEPAATKKPAALKEKEPVAEIIEYDTKPYVAQINKESIRAANLMLVRMIYNYHWTLIVRSLKNKVWQFYDSLPKKAHKAMLPQVVSKIL</sequence>
<dbReference type="Proteomes" id="UP000775213">
    <property type="component" value="Unassembled WGS sequence"/>
</dbReference>
<accession>A0AAV7GPK3</accession>
<protein>
    <submittedName>
        <fullName evidence="1">Uncharacterized protein</fullName>
    </submittedName>
</protein>
<reference evidence="1 2" key="1">
    <citation type="journal article" date="2021" name="Hortic Res">
        <title>Chromosome-scale assembly of the Dendrobium chrysotoxum genome enhances the understanding of orchid evolution.</title>
        <authorList>
            <person name="Zhang Y."/>
            <person name="Zhang G.Q."/>
            <person name="Zhang D."/>
            <person name="Liu X.D."/>
            <person name="Xu X.Y."/>
            <person name="Sun W.H."/>
            <person name="Yu X."/>
            <person name="Zhu X."/>
            <person name="Wang Z.W."/>
            <person name="Zhao X."/>
            <person name="Zhong W.Y."/>
            <person name="Chen H."/>
            <person name="Yin W.L."/>
            <person name="Huang T."/>
            <person name="Niu S.C."/>
            <person name="Liu Z.J."/>
        </authorList>
    </citation>
    <scope>NUCLEOTIDE SEQUENCE [LARGE SCALE GENOMIC DNA]</scope>
    <source>
        <strain evidence="1">Lindl</strain>
    </source>
</reference>
<comment type="caution">
    <text evidence="1">The sequence shown here is derived from an EMBL/GenBank/DDBJ whole genome shotgun (WGS) entry which is preliminary data.</text>
</comment>
<dbReference type="Gene3D" id="3.40.395.10">
    <property type="entry name" value="Adenoviral Proteinase, Chain A"/>
    <property type="match status" value="1"/>
</dbReference>